<dbReference type="PANTHER" id="PTHR10803:SF31">
    <property type="entry name" value="ATPASE RV3679-RELATED"/>
    <property type="match status" value="1"/>
</dbReference>
<organism evidence="2 3">
    <name type="scientific">Fodinicola feengrottensis</name>
    <dbReference type="NCBI Taxonomy" id="435914"/>
    <lineage>
        <taxon>Bacteria</taxon>
        <taxon>Bacillati</taxon>
        <taxon>Actinomycetota</taxon>
        <taxon>Actinomycetes</taxon>
        <taxon>Mycobacteriales</taxon>
        <taxon>Fodinicola</taxon>
    </lineage>
</organism>
<dbReference type="EMBL" id="BAAANY010000022">
    <property type="protein sequence ID" value="GAA1699170.1"/>
    <property type="molecule type" value="Genomic_DNA"/>
</dbReference>
<dbReference type="InterPro" id="IPR025723">
    <property type="entry name" value="ArsA/GET3_ATPase-like"/>
</dbReference>
<proteinExistence type="predicted"/>
<dbReference type="Proteomes" id="UP001500618">
    <property type="component" value="Unassembled WGS sequence"/>
</dbReference>
<dbReference type="InterPro" id="IPR016300">
    <property type="entry name" value="ATPase_ArsA/GET3"/>
</dbReference>
<sequence>MSGGGRLACQPVSRRSNWPTARLHVVTGKGGTGKTTVAAAIALALAADGKRTLLVEVEGRQGIAQLFDVPPLPYGERKIGSAPRRGEVWALAVDAEEALLDYLEMFYRLGRAGKMLQRFGAIDFATTIAPGVRDVLLTGKVKESVTRMERGHRRYDAVVLDAPPTGRIGRFLNVTSEVAGLAKVGPIKTQSDGVAAVLHSPLTAVHVVTVLEEMPVQETADAIAELGELSLPVGTVVVNSVRSPRLAGTKVSQAELKRGLAAAGLPVDKATLAGLASEAADYRLRVELEQRLRAELEELGPPLLQLPFLPDGIDMGGLYELADTLIAQGVSRVSS</sequence>
<protein>
    <submittedName>
        <fullName evidence="2">ArsA family ATPase</fullName>
    </submittedName>
</protein>
<evidence type="ECO:0000259" key="1">
    <source>
        <dbReference type="Pfam" id="PF02374"/>
    </source>
</evidence>
<dbReference type="SUPFAM" id="SSF52540">
    <property type="entry name" value="P-loop containing nucleoside triphosphate hydrolases"/>
    <property type="match status" value="1"/>
</dbReference>
<name>A0ABN2I5Y0_9ACTN</name>
<keyword evidence="3" id="KW-1185">Reference proteome</keyword>
<comment type="caution">
    <text evidence="2">The sequence shown here is derived from an EMBL/GenBank/DDBJ whole genome shotgun (WGS) entry which is preliminary data.</text>
</comment>
<dbReference type="InterPro" id="IPR027417">
    <property type="entry name" value="P-loop_NTPase"/>
</dbReference>
<dbReference type="PANTHER" id="PTHR10803">
    <property type="entry name" value="ARSENICAL PUMP-DRIVING ATPASE ARSENITE-TRANSLOCATING ATPASE"/>
    <property type="match status" value="1"/>
</dbReference>
<feature type="domain" description="ArsA/GET3 Anion-transporting ATPase-like" evidence="1">
    <location>
        <begin position="24"/>
        <end position="179"/>
    </location>
</feature>
<dbReference type="Pfam" id="PF02374">
    <property type="entry name" value="ArsA_ATPase"/>
    <property type="match status" value="1"/>
</dbReference>
<evidence type="ECO:0000313" key="3">
    <source>
        <dbReference type="Proteomes" id="UP001500618"/>
    </source>
</evidence>
<dbReference type="Gene3D" id="3.40.50.300">
    <property type="entry name" value="P-loop containing nucleotide triphosphate hydrolases"/>
    <property type="match status" value="1"/>
</dbReference>
<reference evidence="2 3" key="1">
    <citation type="journal article" date="2019" name="Int. J. Syst. Evol. Microbiol.">
        <title>The Global Catalogue of Microorganisms (GCM) 10K type strain sequencing project: providing services to taxonomists for standard genome sequencing and annotation.</title>
        <authorList>
            <consortium name="The Broad Institute Genomics Platform"/>
            <consortium name="The Broad Institute Genome Sequencing Center for Infectious Disease"/>
            <person name="Wu L."/>
            <person name="Ma J."/>
        </authorList>
    </citation>
    <scope>NUCLEOTIDE SEQUENCE [LARGE SCALE GENOMIC DNA]</scope>
    <source>
        <strain evidence="2 3">JCM 14718</strain>
    </source>
</reference>
<gene>
    <name evidence="2" type="ORF">GCM10009765_55720</name>
</gene>
<evidence type="ECO:0000313" key="2">
    <source>
        <dbReference type="EMBL" id="GAA1699170.1"/>
    </source>
</evidence>
<accession>A0ABN2I5Y0</accession>